<dbReference type="STRING" id="1661398.A0A482VZR0"/>
<comment type="caution">
    <text evidence="4">The sequence shown here is derived from an EMBL/GenBank/DDBJ whole genome shotgun (WGS) entry which is preliminary data.</text>
</comment>
<dbReference type="GO" id="GO:0004518">
    <property type="term" value="F:nuclease activity"/>
    <property type="evidence" value="ECO:0007669"/>
    <property type="project" value="InterPro"/>
</dbReference>
<protein>
    <submittedName>
        <fullName evidence="4">XPG I 2 domain containing protein</fullName>
    </submittedName>
</protein>
<dbReference type="PANTHER" id="PTHR15665:SF1">
    <property type="entry name" value="PROTEIN ASTEROID HOMOLOG 1"/>
    <property type="match status" value="1"/>
</dbReference>
<sequence length="331" mass="38136">MGVRGLTTFIANRSSQYLERHELHDCYLVVDGNSIASQLYRWHCRCNDCFGGDYDKYANVINSFVELLFDCGITPLVIFDGAYEKRKLKTVFSRMKNKLSAARDINSVTEGSVPVFPLFLREVFVDILLKLRVKCVRCDFEGDGDAAFLAKNLNCPLLSYDSDFYIFDVVYIPFSNMDLRLRKKKDVNYIACEVYKVDKFLSSFGGLDKLKIQKSKDNEQQRMIKSVIMWLKNETPESALRKILGRYKLQRRKKLADKIQLAIEGYQCVNTQICSCFNVDLNSKQENRITVPKAEEIEAVVDEDGGSEDPEQDSEEEKISENAFTHHVLWI</sequence>
<feature type="compositionally biased region" description="Acidic residues" evidence="2">
    <location>
        <begin position="301"/>
        <end position="318"/>
    </location>
</feature>
<dbReference type="OrthoDB" id="25987at2759"/>
<dbReference type="InterPro" id="IPR006085">
    <property type="entry name" value="XPG_DNA_repair_N"/>
</dbReference>
<dbReference type="InterPro" id="IPR026832">
    <property type="entry name" value="Asteroid"/>
</dbReference>
<dbReference type="AlphaFoldDB" id="A0A482VZR0"/>
<accession>A0A482VZR0</accession>
<comment type="similarity">
    <text evidence="1">Belongs to the asteroid family.</text>
</comment>
<feature type="domain" description="XPG N-terminal" evidence="3">
    <location>
        <begin position="1"/>
        <end position="98"/>
    </location>
</feature>
<dbReference type="Proteomes" id="UP000292052">
    <property type="component" value="Unassembled WGS sequence"/>
</dbReference>
<evidence type="ECO:0000259" key="3">
    <source>
        <dbReference type="Pfam" id="PF00752"/>
    </source>
</evidence>
<evidence type="ECO:0000256" key="1">
    <source>
        <dbReference type="ARBA" id="ARBA00007398"/>
    </source>
</evidence>
<dbReference type="SUPFAM" id="SSF88723">
    <property type="entry name" value="PIN domain-like"/>
    <property type="match status" value="1"/>
</dbReference>
<evidence type="ECO:0000313" key="4">
    <source>
        <dbReference type="EMBL" id="RZC38255.1"/>
    </source>
</evidence>
<dbReference type="PANTHER" id="PTHR15665">
    <property type="entry name" value="ASTEROID PROTEIN"/>
    <property type="match status" value="1"/>
</dbReference>
<organism evidence="4 5">
    <name type="scientific">Asbolus verrucosus</name>
    <name type="common">Desert ironclad beetle</name>
    <dbReference type="NCBI Taxonomy" id="1661398"/>
    <lineage>
        <taxon>Eukaryota</taxon>
        <taxon>Metazoa</taxon>
        <taxon>Ecdysozoa</taxon>
        <taxon>Arthropoda</taxon>
        <taxon>Hexapoda</taxon>
        <taxon>Insecta</taxon>
        <taxon>Pterygota</taxon>
        <taxon>Neoptera</taxon>
        <taxon>Endopterygota</taxon>
        <taxon>Coleoptera</taxon>
        <taxon>Polyphaga</taxon>
        <taxon>Cucujiformia</taxon>
        <taxon>Tenebrionidae</taxon>
        <taxon>Pimeliinae</taxon>
        <taxon>Asbolus</taxon>
    </lineage>
</organism>
<proteinExistence type="inferred from homology"/>
<feature type="region of interest" description="Disordered" evidence="2">
    <location>
        <begin position="301"/>
        <end position="323"/>
    </location>
</feature>
<evidence type="ECO:0000256" key="2">
    <source>
        <dbReference type="SAM" id="MobiDB-lite"/>
    </source>
</evidence>
<reference evidence="4 5" key="1">
    <citation type="submission" date="2017-03" db="EMBL/GenBank/DDBJ databases">
        <title>Genome of the blue death feigning beetle - Asbolus verrucosus.</title>
        <authorList>
            <person name="Rider S.D."/>
        </authorList>
    </citation>
    <scope>NUCLEOTIDE SEQUENCE [LARGE SCALE GENOMIC DNA]</scope>
    <source>
        <strain evidence="4">Butters</strain>
        <tissue evidence="4">Head and leg muscle</tissue>
    </source>
</reference>
<dbReference type="Gene3D" id="3.40.50.1010">
    <property type="entry name" value="5'-nuclease"/>
    <property type="match status" value="1"/>
</dbReference>
<dbReference type="CDD" id="cd18676">
    <property type="entry name" value="PIN_asteroid-like"/>
    <property type="match status" value="1"/>
</dbReference>
<name>A0A482VZR0_ASBVE</name>
<dbReference type="InterPro" id="IPR029060">
    <property type="entry name" value="PIN-like_dom_sf"/>
</dbReference>
<evidence type="ECO:0000313" key="5">
    <source>
        <dbReference type="Proteomes" id="UP000292052"/>
    </source>
</evidence>
<dbReference type="Pfam" id="PF00752">
    <property type="entry name" value="XPG_N"/>
    <property type="match status" value="1"/>
</dbReference>
<keyword evidence="5" id="KW-1185">Reference proteome</keyword>
<dbReference type="EMBL" id="QDEB01044954">
    <property type="protein sequence ID" value="RZC38255.1"/>
    <property type="molecule type" value="Genomic_DNA"/>
</dbReference>
<gene>
    <name evidence="4" type="ORF">BDFB_008713</name>
</gene>